<dbReference type="CDD" id="cd07185">
    <property type="entry name" value="OmpA_C-like"/>
    <property type="match status" value="1"/>
</dbReference>
<evidence type="ECO:0000256" key="3">
    <source>
        <dbReference type="PROSITE-ProRule" id="PRU00473"/>
    </source>
</evidence>
<accession>A0ABU7M3F7</accession>
<feature type="domain" description="OmpA-like" evidence="5">
    <location>
        <begin position="55"/>
        <end position="132"/>
    </location>
</feature>
<dbReference type="EMBL" id="JAZDRO010000015">
    <property type="protein sequence ID" value="MEE2567780.1"/>
    <property type="molecule type" value="Genomic_DNA"/>
</dbReference>
<dbReference type="InterPro" id="IPR006664">
    <property type="entry name" value="OMP_bac"/>
</dbReference>
<protein>
    <submittedName>
        <fullName evidence="6">OmpA family protein</fullName>
    </submittedName>
</protein>
<comment type="caution">
    <text evidence="6">The sequence shown here is derived from an EMBL/GenBank/DDBJ whole genome shotgun (WGS) entry which is preliminary data.</text>
</comment>
<feature type="non-terminal residue" evidence="6">
    <location>
        <position position="1"/>
    </location>
</feature>
<dbReference type="PRINTS" id="PR01021">
    <property type="entry name" value="OMPADOMAIN"/>
</dbReference>
<feature type="region of interest" description="Disordered" evidence="4">
    <location>
        <begin position="28"/>
        <end position="56"/>
    </location>
</feature>
<dbReference type="SUPFAM" id="SSF103088">
    <property type="entry name" value="OmpA-like"/>
    <property type="match status" value="1"/>
</dbReference>
<dbReference type="PROSITE" id="PS51123">
    <property type="entry name" value="OMPA_2"/>
    <property type="match status" value="1"/>
</dbReference>
<comment type="subcellular location">
    <subcellularLocation>
        <location evidence="1">Membrane</location>
    </subcellularLocation>
</comment>
<dbReference type="RefSeq" id="WP_330197388.1">
    <property type="nucleotide sequence ID" value="NZ_JAZDRO010000015.1"/>
</dbReference>
<evidence type="ECO:0000256" key="2">
    <source>
        <dbReference type="ARBA" id="ARBA00023136"/>
    </source>
</evidence>
<evidence type="ECO:0000313" key="7">
    <source>
        <dbReference type="Proteomes" id="UP001310692"/>
    </source>
</evidence>
<reference evidence="6 7" key="1">
    <citation type="submission" date="2024-01" db="EMBL/GenBank/DDBJ databases">
        <title>Hyphobacterium bacterium isolated from marine sediment.</title>
        <authorList>
            <person name="Zhao S."/>
        </authorList>
    </citation>
    <scope>NUCLEOTIDE SEQUENCE [LARGE SCALE GENOMIC DNA]</scope>
    <source>
        <strain evidence="6 7">Y60-23</strain>
    </source>
</reference>
<dbReference type="InterPro" id="IPR036737">
    <property type="entry name" value="OmpA-like_sf"/>
</dbReference>
<evidence type="ECO:0000259" key="5">
    <source>
        <dbReference type="PROSITE" id="PS51123"/>
    </source>
</evidence>
<keyword evidence="2 3" id="KW-0472">Membrane</keyword>
<gene>
    <name evidence="6" type="ORF">V0U35_13960</name>
</gene>
<feature type="non-terminal residue" evidence="6">
    <location>
        <position position="132"/>
    </location>
</feature>
<name>A0ABU7M3F7_9PROT</name>
<dbReference type="InterPro" id="IPR006665">
    <property type="entry name" value="OmpA-like"/>
</dbReference>
<evidence type="ECO:0000313" key="6">
    <source>
        <dbReference type="EMBL" id="MEE2567780.1"/>
    </source>
</evidence>
<sequence length="132" mass="14191">LAYPGFQVDALGGHEAWLGLRYVFNAPPPPPQPVVTPPPPQPPARPTPPPQPPVQEPVCDDVGFVVYFEWDRSNLTSQAQAVINQAVNQARNCGVASVAIDGHADRSGAASYNVGLSERRSRAVRDEMVRLG</sequence>
<dbReference type="Pfam" id="PF00691">
    <property type="entry name" value="OmpA"/>
    <property type="match status" value="1"/>
</dbReference>
<evidence type="ECO:0000256" key="4">
    <source>
        <dbReference type="SAM" id="MobiDB-lite"/>
    </source>
</evidence>
<dbReference type="Proteomes" id="UP001310692">
    <property type="component" value="Unassembled WGS sequence"/>
</dbReference>
<feature type="compositionally biased region" description="Pro residues" evidence="4">
    <location>
        <begin position="28"/>
        <end position="55"/>
    </location>
</feature>
<proteinExistence type="predicted"/>
<keyword evidence="7" id="KW-1185">Reference proteome</keyword>
<dbReference type="Gene3D" id="3.30.1330.60">
    <property type="entry name" value="OmpA-like domain"/>
    <property type="match status" value="1"/>
</dbReference>
<evidence type="ECO:0000256" key="1">
    <source>
        <dbReference type="ARBA" id="ARBA00004370"/>
    </source>
</evidence>
<organism evidence="6 7">
    <name type="scientific">Hyphobacterium marinum</name>
    <dbReference type="NCBI Taxonomy" id="3116574"/>
    <lineage>
        <taxon>Bacteria</taxon>
        <taxon>Pseudomonadati</taxon>
        <taxon>Pseudomonadota</taxon>
        <taxon>Alphaproteobacteria</taxon>
        <taxon>Maricaulales</taxon>
        <taxon>Maricaulaceae</taxon>
        <taxon>Hyphobacterium</taxon>
    </lineage>
</organism>